<accession>A0A3P6BT05</accession>
<reference evidence="1" key="1">
    <citation type="submission" date="2018-11" db="EMBL/GenBank/DDBJ databases">
        <authorList>
            <consortium name="Genoscope - CEA"/>
            <person name="William W."/>
        </authorList>
    </citation>
    <scope>NUCLEOTIDE SEQUENCE</scope>
</reference>
<evidence type="ECO:0000313" key="1">
    <source>
        <dbReference type="EMBL" id="VDC99461.1"/>
    </source>
</evidence>
<dbReference type="AlphaFoldDB" id="A0A3P6BT05"/>
<dbReference type="PANTHER" id="PTHR47457">
    <property type="entry name" value="OS05G0345500 PROTEIN"/>
    <property type="match status" value="1"/>
</dbReference>
<protein>
    <submittedName>
        <fullName evidence="1">Uncharacterized protein</fullName>
    </submittedName>
</protein>
<gene>
    <name evidence="1" type="ORF">BOLC3T20551H</name>
</gene>
<dbReference type="PANTHER" id="PTHR47457:SF1">
    <property type="entry name" value="BTB DOMAIN-CONTAINING PROTEIN-RELATED"/>
    <property type="match status" value="1"/>
</dbReference>
<organism evidence="1">
    <name type="scientific">Brassica oleracea</name>
    <name type="common">Wild cabbage</name>
    <dbReference type="NCBI Taxonomy" id="3712"/>
    <lineage>
        <taxon>Eukaryota</taxon>
        <taxon>Viridiplantae</taxon>
        <taxon>Streptophyta</taxon>
        <taxon>Embryophyta</taxon>
        <taxon>Tracheophyta</taxon>
        <taxon>Spermatophyta</taxon>
        <taxon>Magnoliopsida</taxon>
        <taxon>eudicotyledons</taxon>
        <taxon>Gunneridae</taxon>
        <taxon>Pentapetalae</taxon>
        <taxon>rosids</taxon>
        <taxon>malvids</taxon>
        <taxon>Brassicales</taxon>
        <taxon>Brassicaceae</taxon>
        <taxon>Brassiceae</taxon>
        <taxon>Brassica</taxon>
    </lineage>
</organism>
<sequence>MLKILITSSSRTSRFTYPKALASKTYVVTSLAGPWMEDKHISSWWLVDLGEHHQFDS</sequence>
<name>A0A3P6BT05_BRAOL</name>
<proteinExistence type="predicted"/>
<dbReference type="EMBL" id="LR031872">
    <property type="protein sequence ID" value="VDC99461.1"/>
    <property type="molecule type" value="Genomic_DNA"/>
</dbReference>